<dbReference type="RefSeq" id="XP_028544714.1">
    <property type="nucleotide sequence ID" value="XM_028688913.1"/>
</dbReference>
<evidence type="ECO:0000256" key="1">
    <source>
        <dbReference type="PROSITE-ProRule" id="PRU00175"/>
    </source>
</evidence>
<feature type="compositionally biased region" description="Basic and acidic residues" evidence="2">
    <location>
        <begin position="135"/>
        <end position="162"/>
    </location>
</feature>
<dbReference type="GO" id="GO:0008270">
    <property type="term" value="F:zinc ion binding"/>
    <property type="evidence" value="ECO:0007669"/>
    <property type="project" value="UniProtKB-KW"/>
</dbReference>
<dbReference type="PROSITE" id="PS50089">
    <property type="entry name" value="ZF_RING_2"/>
    <property type="match status" value="1"/>
</dbReference>
<keyword evidence="1" id="KW-0863">Zinc-finger</keyword>
<keyword evidence="1" id="KW-0862">Zinc</keyword>
<gene>
    <name evidence="4" type="ORF">PGO_121170</name>
</gene>
<sequence>MKNRDNSYKKYKHQAEAKLEEFKKEAYEIIEYKDKIIKMLCAILEVQGITTLNIKKFISGPIDQKEEAPVENSEYEIKSHKRRISSKKRRLIKIPYLRTPKKKKELNLFSAPNKINEELSNEKNSSDSSLSSDRVSLKDKHLENHTMENMIEREFSGKKTDIGEENFSSDSDKESSNKDSTQTLDDYRNNDTNVESTCQSNFNKDTQVTKSKITPEMSDTITGECPLCLMPKTESLHGNMPPTFYKLTCDHVFHLMCIYETVVRRECRKTCCICHSEISEDDKNEIISMARREKKENEKKNKLMLKVMKLQADSRAPNEK</sequence>
<dbReference type="EMBL" id="BDQF01000013">
    <property type="protein sequence ID" value="GAW82125.1"/>
    <property type="molecule type" value="Genomic_DNA"/>
</dbReference>
<evidence type="ECO:0000313" key="4">
    <source>
        <dbReference type="EMBL" id="GAW82125.1"/>
    </source>
</evidence>
<proteinExistence type="predicted"/>
<name>A0A1Y1JKZ2_PLAGO</name>
<dbReference type="GeneID" id="39748857"/>
<protein>
    <recommendedName>
        <fullName evidence="3">RING-type domain-containing protein</fullName>
    </recommendedName>
</protein>
<dbReference type="AlphaFoldDB" id="A0A1Y1JKZ2"/>
<evidence type="ECO:0000313" key="5">
    <source>
        <dbReference type="Proteomes" id="UP000195521"/>
    </source>
</evidence>
<dbReference type="OrthoDB" id="371074at2759"/>
<dbReference type="OMA" id="KTCCICH"/>
<dbReference type="Gene3D" id="3.30.40.10">
    <property type="entry name" value="Zinc/RING finger domain, C3HC4 (zinc finger)"/>
    <property type="match status" value="1"/>
</dbReference>
<comment type="caution">
    <text evidence="4">The sequence shown here is derived from an EMBL/GenBank/DDBJ whole genome shotgun (WGS) entry which is preliminary data.</text>
</comment>
<reference evidence="5" key="1">
    <citation type="submission" date="2017-04" db="EMBL/GenBank/DDBJ databases">
        <title>Plasmodium gonderi genome.</title>
        <authorList>
            <person name="Arisue N."/>
            <person name="Honma H."/>
            <person name="Kawai S."/>
            <person name="Tougan T."/>
            <person name="Tanabe K."/>
            <person name="Horii T."/>
        </authorList>
    </citation>
    <scope>NUCLEOTIDE SEQUENCE [LARGE SCALE GENOMIC DNA]</scope>
    <source>
        <strain evidence="5">ATCC 30045</strain>
    </source>
</reference>
<dbReference type="Proteomes" id="UP000195521">
    <property type="component" value="Unassembled WGS sequence"/>
</dbReference>
<dbReference type="InterPro" id="IPR001841">
    <property type="entry name" value="Znf_RING"/>
</dbReference>
<accession>A0A1Y1JKZ2</accession>
<keyword evidence="1" id="KW-0479">Metal-binding</keyword>
<dbReference type="SUPFAM" id="SSF57850">
    <property type="entry name" value="RING/U-box"/>
    <property type="match status" value="1"/>
</dbReference>
<evidence type="ECO:0000259" key="3">
    <source>
        <dbReference type="PROSITE" id="PS50089"/>
    </source>
</evidence>
<evidence type="ECO:0000256" key="2">
    <source>
        <dbReference type="SAM" id="MobiDB-lite"/>
    </source>
</evidence>
<feature type="region of interest" description="Disordered" evidence="2">
    <location>
        <begin position="117"/>
        <end position="190"/>
    </location>
</feature>
<dbReference type="InterPro" id="IPR013083">
    <property type="entry name" value="Znf_RING/FYVE/PHD"/>
</dbReference>
<organism evidence="4 5">
    <name type="scientific">Plasmodium gonderi</name>
    <dbReference type="NCBI Taxonomy" id="77519"/>
    <lineage>
        <taxon>Eukaryota</taxon>
        <taxon>Sar</taxon>
        <taxon>Alveolata</taxon>
        <taxon>Apicomplexa</taxon>
        <taxon>Aconoidasida</taxon>
        <taxon>Haemosporida</taxon>
        <taxon>Plasmodiidae</taxon>
        <taxon>Plasmodium</taxon>
        <taxon>Plasmodium (Plasmodium)</taxon>
    </lineage>
</organism>
<feature type="domain" description="RING-type" evidence="3">
    <location>
        <begin position="225"/>
        <end position="275"/>
    </location>
</feature>
<keyword evidence="5" id="KW-1185">Reference proteome</keyword>